<dbReference type="VEuPathDB" id="VectorBase:AMEM015820"/>
<name>A0A182VJ29_ANOME</name>
<protein>
    <submittedName>
        <fullName evidence="1">Uncharacterized protein</fullName>
    </submittedName>
</protein>
<evidence type="ECO:0000313" key="2">
    <source>
        <dbReference type="Proteomes" id="UP000075903"/>
    </source>
</evidence>
<proteinExistence type="predicted"/>
<reference evidence="1" key="1">
    <citation type="submission" date="2020-05" db="UniProtKB">
        <authorList>
            <consortium name="EnsemblMetazoa"/>
        </authorList>
    </citation>
    <scope>IDENTIFICATION</scope>
    <source>
        <strain evidence="1">MAF</strain>
    </source>
</reference>
<organism evidence="1 2">
    <name type="scientific">Anopheles merus</name>
    <name type="common">Mosquito</name>
    <dbReference type="NCBI Taxonomy" id="30066"/>
    <lineage>
        <taxon>Eukaryota</taxon>
        <taxon>Metazoa</taxon>
        <taxon>Ecdysozoa</taxon>
        <taxon>Arthropoda</taxon>
        <taxon>Hexapoda</taxon>
        <taxon>Insecta</taxon>
        <taxon>Pterygota</taxon>
        <taxon>Neoptera</taxon>
        <taxon>Endopterygota</taxon>
        <taxon>Diptera</taxon>
        <taxon>Nematocera</taxon>
        <taxon>Culicoidea</taxon>
        <taxon>Culicidae</taxon>
        <taxon>Anophelinae</taxon>
        <taxon>Anopheles</taxon>
    </lineage>
</organism>
<evidence type="ECO:0000313" key="1">
    <source>
        <dbReference type="EnsemblMetazoa" id="AMEM015820-PA"/>
    </source>
</evidence>
<sequence>MTSVDYQLDSPSILELCLRLEDTSLQTTPKWPVIKYTAMLPPCGSTVGMKLSSEMLQAADEPPLCECGLSERASDGTGEPAVLLSPDPEPPGHPDSACFVSSGSRENDFVHVGHLKRFTSSCVCWCARRFDRSANAREHSLHTNGFSPVCVRMWPCSSHGRENALSQCVHLHGSVCVRMCIFSAPSVLYGLSHSLHTNVFCAWLPSAAGQWNCWCLDRPEMFALEVDFSVRMEEQPDEDEREVLLPLAALRLLLFSSESAPGLAGADEEIGDSERPRDERYELNEVWLEAGDRDGCSATDDIAISG</sequence>
<keyword evidence="2" id="KW-1185">Reference proteome</keyword>
<dbReference type="Proteomes" id="UP000075903">
    <property type="component" value="Unassembled WGS sequence"/>
</dbReference>
<dbReference type="AlphaFoldDB" id="A0A182VJ29"/>
<accession>A0A182VJ29</accession>
<dbReference type="EnsemblMetazoa" id="AMEM015820-RA">
    <property type="protein sequence ID" value="AMEM015820-PA"/>
    <property type="gene ID" value="AMEM015820"/>
</dbReference>